<keyword evidence="3" id="KW-1185">Reference proteome</keyword>
<name>A0ABS8IJ81_9NOSO</name>
<protein>
    <submittedName>
        <fullName evidence="2">Alpha-glucosidase</fullName>
    </submittedName>
</protein>
<sequence length="107" mass="12351">MQKLWYKNAIFYSLDVETFMDSDGDGVGDFQGLTKCLDHLSGLGITCLWLLPFYPSPNRDNGYDVMDYYNVDPRLGTLGDFVEFMHQASDRGFRQRRSSSFTTNVKR</sequence>
<evidence type="ECO:0000313" key="2">
    <source>
        <dbReference type="EMBL" id="MCC5603906.1"/>
    </source>
</evidence>
<dbReference type="RefSeq" id="WP_229489709.1">
    <property type="nucleotide sequence ID" value="NZ_JAIVFQ010000098.1"/>
</dbReference>
<accession>A0ABS8IJ81</accession>
<feature type="domain" description="Glycosyl hydrolase family 13 catalytic" evidence="1">
    <location>
        <begin position="18"/>
        <end position="94"/>
    </location>
</feature>
<comment type="caution">
    <text evidence="2">The sequence shown here is derived from an EMBL/GenBank/DDBJ whole genome shotgun (WGS) entry which is preliminary data.</text>
</comment>
<dbReference type="EMBL" id="JAIVFQ010000098">
    <property type="protein sequence ID" value="MCC5603906.1"/>
    <property type="molecule type" value="Genomic_DNA"/>
</dbReference>
<dbReference type="Proteomes" id="UP001199525">
    <property type="component" value="Unassembled WGS sequence"/>
</dbReference>
<proteinExistence type="predicted"/>
<organism evidence="2 3">
    <name type="scientific">Nostoc favosum CHAB5714</name>
    <dbReference type="NCBI Taxonomy" id="2780399"/>
    <lineage>
        <taxon>Bacteria</taxon>
        <taxon>Bacillati</taxon>
        <taxon>Cyanobacteriota</taxon>
        <taxon>Cyanophyceae</taxon>
        <taxon>Nostocales</taxon>
        <taxon>Nostocaceae</taxon>
        <taxon>Nostoc</taxon>
        <taxon>Nostoc favosum</taxon>
    </lineage>
</organism>
<evidence type="ECO:0000313" key="3">
    <source>
        <dbReference type="Proteomes" id="UP001199525"/>
    </source>
</evidence>
<dbReference type="InterPro" id="IPR006047">
    <property type="entry name" value="GH13_cat_dom"/>
</dbReference>
<gene>
    <name evidence="2" type="ORF">LC586_33240</name>
</gene>
<dbReference type="InterPro" id="IPR017853">
    <property type="entry name" value="GH"/>
</dbReference>
<dbReference type="SUPFAM" id="SSF51445">
    <property type="entry name" value="(Trans)glycosidases"/>
    <property type="match status" value="1"/>
</dbReference>
<evidence type="ECO:0000259" key="1">
    <source>
        <dbReference type="Pfam" id="PF00128"/>
    </source>
</evidence>
<dbReference type="Pfam" id="PF00128">
    <property type="entry name" value="Alpha-amylase"/>
    <property type="match status" value="1"/>
</dbReference>
<dbReference type="PANTHER" id="PTHR10357:SF219">
    <property type="entry name" value="MALTOSE ALPHA-D-GLUCOSYLTRANSFERASE"/>
    <property type="match status" value="1"/>
</dbReference>
<dbReference type="PANTHER" id="PTHR10357">
    <property type="entry name" value="ALPHA-AMYLASE FAMILY MEMBER"/>
    <property type="match status" value="1"/>
</dbReference>
<reference evidence="2 3" key="1">
    <citation type="journal article" date="2021" name="Microorganisms">
        <title>Genome Evolution of Filamentous Cyanobacterium Nostoc Species: From Facultative Symbiosis to Free Living.</title>
        <authorList>
            <person name="Huo D."/>
            <person name="Li H."/>
            <person name="Cai F."/>
            <person name="Guo X."/>
            <person name="Qiao Z."/>
            <person name="Wang W."/>
            <person name="Yu G."/>
            <person name="Li R."/>
        </authorList>
    </citation>
    <scope>NUCLEOTIDE SEQUENCE [LARGE SCALE GENOMIC DNA]</scope>
    <source>
        <strain evidence="2 3">CHAB 5714</strain>
    </source>
</reference>
<dbReference type="Gene3D" id="3.20.20.80">
    <property type="entry name" value="Glycosidases"/>
    <property type="match status" value="1"/>
</dbReference>